<feature type="compositionally biased region" description="Basic residues" evidence="1">
    <location>
        <begin position="60"/>
        <end position="72"/>
    </location>
</feature>
<feature type="region of interest" description="Disordered" evidence="1">
    <location>
        <begin position="1"/>
        <end position="91"/>
    </location>
</feature>
<feature type="compositionally biased region" description="Pro residues" evidence="1">
    <location>
        <begin position="74"/>
        <end position="83"/>
    </location>
</feature>
<organism evidence="2 3">
    <name type="scientific">Zizania palustris</name>
    <name type="common">Northern wild rice</name>
    <dbReference type="NCBI Taxonomy" id="103762"/>
    <lineage>
        <taxon>Eukaryota</taxon>
        <taxon>Viridiplantae</taxon>
        <taxon>Streptophyta</taxon>
        <taxon>Embryophyta</taxon>
        <taxon>Tracheophyta</taxon>
        <taxon>Spermatophyta</taxon>
        <taxon>Magnoliopsida</taxon>
        <taxon>Liliopsida</taxon>
        <taxon>Poales</taxon>
        <taxon>Poaceae</taxon>
        <taxon>BOP clade</taxon>
        <taxon>Oryzoideae</taxon>
        <taxon>Oryzeae</taxon>
        <taxon>Zizaniinae</taxon>
        <taxon>Zizania</taxon>
    </lineage>
</organism>
<name>A0A8J5VL97_ZIZPA</name>
<sequence>MITSEQRGFPFSSLLPRRRLRATTPASPAFRATTPASPASRRLPGLPPPPPPPPTSPTSRRLRRLHGLRRLRGLPPPPRPPTASPTSRRSECINHTFVYDAPLPVSRLALRLADKAQRWSIDLGS</sequence>
<comment type="caution">
    <text evidence="2">The sequence shown here is derived from an EMBL/GenBank/DDBJ whole genome shotgun (WGS) entry which is preliminary data.</text>
</comment>
<evidence type="ECO:0000313" key="2">
    <source>
        <dbReference type="EMBL" id="KAG8048544.1"/>
    </source>
</evidence>
<feature type="compositionally biased region" description="Pro residues" evidence="1">
    <location>
        <begin position="45"/>
        <end position="56"/>
    </location>
</feature>
<reference evidence="2" key="2">
    <citation type="submission" date="2021-02" db="EMBL/GenBank/DDBJ databases">
        <authorList>
            <person name="Kimball J.A."/>
            <person name="Haas M.W."/>
            <person name="Macchietto M."/>
            <person name="Kono T."/>
            <person name="Duquette J."/>
            <person name="Shao M."/>
        </authorList>
    </citation>
    <scope>NUCLEOTIDE SEQUENCE</scope>
    <source>
        <tissue evidence="2">Fresh leaf tissue</tissue>
    </source>
</reference>
<evidence type="ECO:0000256" key="1">
    <source>
        <dbReference type="SAM" id="MobiDB-lite"/>
    </source>
</evidence>
<evidence type="ECO:0000313" key="3">
    <source>
        <dbReference type="Proteomes" id="UP000729402"/>
    </source>
</evidence>
<dbReference type="AlphaFoldDB" id="A0A8J5VL97"/>
<protein>
    <submittedName>
        <fullName evidence="2">Uncharacterized protein</fullName>
    </submittedName>
</protein>
<reference evidence="2" key="1">
    <citation type="journal article" date="2021" name="bioRxiv">
        <title>Whole Genome Assembly and Annotation of Northern Wild Rice, Zizania palustris L., Supports a Whole Genome Duplication in the Zizania Genus.</title>
        <authorList>
            <person name="Haas M."/>
            <person name="Kono T."/>
            <person name="Macchietto M."/>
            <person name="Millas R."/>
            <person name="McGilp L."/>
            <person name="Shao M."/>
            <person name="Duquette J."/>
            <person name="Hirsch C.N."/>
            <person name="Kimball J."/>
        </authorList>
    </citation>
    <scope>NUCLEOTIDE SEQUENCE</scope>
    <source>
        <tissue evidence="2">Fresh leaf tissue</tissue>
    </source>
</reference>
<proteinExistence type="predicted"/>
<keyword evidence="3" id="KW-1185">Reference proteome</keyword>
<accession>A0A8J5VL97</accession>
<dbReference type="EMBL" id="JAAALK010000289">
    <property type="protein sequence ID" value="KAG8048544.1"/>
    <property type="molecule type" value="Genomic_DNA"/>
</dbReference>
<gene>
    <name evidence="2" type="ORF">GUJ93_ZPchr0009g1186</name>
</gene>
<dbReference type="Proteomes" id="UP000729402">
    <property type="component" value="Unassembled WGS sequence"/>
</dbReference>